<evidence type="ECO:0000256" key="4">
    <source>
        <dbReference type="ARBA" id="ARBA00022801"/>
    </source>
</evidence>
<proteinExistence type="inferred from homology"/>
<dbReference type="EC" id="3.1.-.-" evidence="10"/>
<dbReference type="CDD" id="cd09634">
    <property type="entry name" value="Cas1_I-II-III"/>
    <property type="match status" value="1"/>
</dbReference>
<dbReference type="InterPro" id="IPR042211">
    <property type="entry name" value="CRISPR-assoc_Cas1_N"/>
</dbReference>
<evidence type="ECO:0000256" key="8">
    <source>
        <dbReference type="ARBA" id="ARBA00023211"/>
    </source>
</evidence>
<evidence type="ECO:0000256" key="7">
    <source>
        <dbReference type="ARBA" id="ARBA00023125"/>
    </source>
</evidence>
<reference evidence="11 12" key="1">
    <citation type="submission" date="2017-08" db="EMBL/GenBank/DDBJ databases">
        <title>WGS of Clinical strains of the CDC Group NO-1 linked to zoonotic infections in humans.</title>
        <authorList>
            <person name="Bernier A.-M."/>
            <person name="Bernard K."/>
        </authorList>
    </citation>
    <scope>NUCLEOTIDE SEQUENCE [LARGE SCALE GENOMIC DNA]</scope>
    <source>
        <strain evidence="11 12">NML00-0135</strain>
    </source>
</reference>
<dbReference type="Gene3D" id="1.20.120.920">
    <property type="entry name" value="CRISPR-associated endonuclease Cas1, C-terminal domain"/>
    <property type="match status" value="1"/>
</dbReference>
<evidence type="ECO:0000256" key="3">
    <source>
        <dbReference type="ARBA" id="ARBA00022759"/>
    </source>
</evidence>
<evidence type="ECO:0000256" key="6">
    <source>
        <dbReference type="ARBA" id="ARBA00023118"/>
    </source>
</evidence>
<dbReference type="GO" id="GO:0003677">
    <property type="term" value="F:DNA binding"/>
    <property type="evidence" value="ECO:0007669"/>
    <property type="project" value="UniProtKB-KW"/>
</dbReference>
<comment type="cofactor">
    <cofactor evidence="10">
        <name>Mg(2+)</name>
        <dbReference type="ChEBI" id="CHEBI:18420"/>
    </cofactor>
    <cofactor evidence="10">
        <name>Mn(2+)</name>
        <dbReference type="ChEBI" id="CHEBI:29035"/>
    </cofactor>
</comment>
<dbReference type="GO" id="GO:0046872">
    <property type="term" value="F:metal ion binding"/>
    <property type="evidence" value="ECO:0007669"/>
    <property type="project" value="UniProtKB-UniRule"/>
</dbReference>
<dbReference type="Proteomes" id="UP000218054">
    <property type="component" value="Unassembled WGS sequence"/>
</dbReference>
<dbReference type="InterPro" id="IPR002729">
    <property type="entry name" value="CRISPR-assoc_Cas1"/>
</dbReference>
<keyword evidence="5 10" id="KW-0460">Magnesium</keyword>
<feature type="binding site" evidence="10">
    <location>
        <position position="225"/>
    </location>
    <ligand>
        <name>Mn(2+)</name>
        <dbReference type="ChEBI" id="CHEBI:29035"/>
    </ligand>
</feature>
<dbReference type="RefSeq" id="WP_095540380.1">
    <property type="nucleotide sequence ID" value="NZ_NSJB01000010.1"/>
</dbReference>
<comment type="subunit">
    <text evidence="9 10">Homodimer, forms a heterotetramer with a Cas2 homodimer.</text>
</comment>
<comment type="function">
    <text evidence="10">CRISPR (clustered regularly interspaced short palindromic repeat), is an adaptive immune system that provides protection against mobile genetic elements (viruses, transposable elements and conjugative plasmids). CRISPR clusters contain spacers, sequences complementary to antecedent mobile elements, and target invading nucleic acids. CRISPR clusters are transcribed and processed into CRISPR RNA (crRNA). Acts as a dsDNA endonuclease. Involved in the integration of spacer DNA into the CRISPR cassette.</text>
</comment>
<evidence type="ECO:0000256" key="9">
    <source>
        <dbReference type="ARBA" id="ARBA00038592"/>
    </source>
</evidence>
<dbReference type="GO" id="GO:0016787">
    <property type="term" value="F:hydrolase activity"/>
    <property type="evidence" value="ECO:0007669"/>
    <property type="project" value="UniProtKB-KW"/>
</dbReference>
<evidence type="ECO:0000313" key="12">
    <source>
        <dbReference type="Proteomes" id="UP000218054"/>
    </source>
</evidence>
<accession>A0A2A2AFG9</accession>
<dbReference type="NCBIfam" id="TIGR00287">
    <property type="entry name" value="cas1"/>
    <property type="match status" value="1"/>
</dbReference>
<protein>
    <recommendedName>
        <fullName evidence="10">CRISPR-associated endonuclease Cas1</fullName>
        <ecNumber evidence="10">3.1.-.-</ecNumber>
    </recommendedName>
</protein>
<comment type="similarity">
    <text evidence="10">Belongs to the CRISPR-associated endonuclease Cas1 family.</text>
</comment>
<evidence type="ECO:0000256" key="2">
    <source>
        <dbReference type="ARBA" id="ARBA00022723"/>
    </source>
</evidence>
<evidence type="ECO:0000256" key="5">
    <source>
        <dbReference type="ARBA" id="ARBA00022842"/>
    </source>
</evidence>
<organism evidence="11 12">
    <name type="scientific">Vandammella animalimorsus</name>
    <dbReference type="NCBI Taxonomy" id="2029117"/>
    <lineage>
        <taxon>Bacteria</taxon>
        <taxon>Pseudomonadati</taxon>
        <taxon>Pseudomonadota</taxon>
        <taxon>Betaproteobacteria</taxon>
        <taxon>Burkholderiales</taxon>
        <taxon>Comamonadaceae</taxon>
        <taxon>Vandammella</taxon>
    </lineage>
</organism>
<feature type="binding site" evidence="10">
    <location>
        <position position="160"/>
    </location>
    <ligand>
        <name>Mn(2+)</name>
        <dbReference type="ChEBI" id="CHEBI:29035"/>
    </ligand>
</feature>
<dbReference type="Pfam" id="PF01867">
    <property type="entry name" value="Cas_Cas1"/>
    <property type="match status" value="1"/>
</dbReference>
<dbReference type="EMBL" id="NSJB01000010">
    <property type="protein sequence ID" value="PAT36472.1"/>
    <property type="molecule type" value="Genomic_DNA"/>
</dbReference>
<dbReference type="Gene3D" id="3.100.10.20">
    <property type="entry name" value="CRISPR-associated endonuclease Cas1, N-terminal domain"/>
    <property type="match status" value="1"/>
</dbReference>
<name>A0A2A2AFG9_9BURK</name>
<sequence length="334" mass="36914">MSSLFVDRRNVHLELDAGALVFRENGQRVGTVPLAPIRRVFLRGSVTLEASLLGKLGERGVGVVVLSGRLARPSLLLSLPHHDASRRVQQTRMSLDEGFCLQVARQLLDGKLTRQHDWLDQLRSTYPRARYALTRAMRQLQAQRSQLAQARQLESLRGMEGAAAQAYFAGLREVVPASFAFHERNRRPPRDPFNVLLSLTYTMAHAEVAMALHGAGLDPCIGFYHQPSWGRESLASDVLEPIRPLADRLCLHLCASQTLTPAHFSQAEGACLLGKAGRVRYYEAYEAQAAPLRSAIAQQVAWLQDVLQTDQQPATAGQAVLPAAPQDQCQEPCE</sequence>
<keyword evidence="7 10" id="KW-0238">DNA-binding</keyword>
<dbReference type="GO" id="GO:0004519">
    <property type="term" value="F:endonuclease activity"/>
    <property type="evidence" value="ECO:0007669"/>
    <property type="project" value="UniProtKB-UniRule"/>
</dbReference>
<dbReference type="PANTHER" id="PTHR34353">
    <property type="entry name" value="CRISPR-ASSOCIATED ENDONUCLEASE CAS1 1"/>
    <property type="match status" value="1"/>
</dbReference>
<dbReference type="AlphaFoldDB" id="A0A2A2AFG9"/>
<keyword evidence="2 10" id="KW-0479">Metal-binding</keyword>
<keyword evidence="1 10" id="KW-0540">Nuclease</keyword>
<gene>
    <name evidence="10 11" type="primary">cas1</name>
    <name evidence="11" type="ORF">CK625_11055</name>
</gene>
<dbReference type="InterPro" id="IPR050646">
    <property type="entry name" value="Cas1"/>
</dbReference>
<evidence type="ECO:0000256" key="10">
    <source>
        <dbReference type="HAMAP-Rule" id="MF_01470"/>
    </source>
</evidence>
<keyword evidence="6 10" id="KW-0051">Antiviral defense</keyword>
<keyword evidence="8 10" id="KW-0464">Manganese</keyword>
<keyword evidence="4 10" id="KW-0378">Hydrolase</keyword>
<evidence type="ECO:0000256" key="1">
    <source>
        <dbReference type="ARBA" id="ARBA00022722"/>
    </source>
</evidence>
<comment type="caution">
    <text evidence="11">The sequence shown here is derived from an EMBL/GenBank/DDBJ whole genome shotgun (WGS) entry which is preliminary data.</text>
</comment>
<dbReference type="GO" id="GO:0051607">
    <property type="term" value="P:defense response to virus"/>
    <property type="evidence" value="ECO:0007669"/>
    <property type="project" value="UniProtKB-UniRule"/>
</dbReference>
<keyword evidence="12" id="KW-1185">Reference proteome</keyword>
<evidence type="ECO:0000313" key="11">
    <source>
        <dbReference type="EMBL" id="PAT36472.1"/>
    </source>
</evidence>
<dbReference type="InterPro" id="IPR042206">
    <property type="entry name" value="CRISPR-assoc_Cas1_C"/>
</dbReference>
<dbReference type="HAMAP" id="MF_01470">
    <property type="entry name" value="Cas1"/>
    <property type="match status" value="1"/>
</dbReference>
<keyword evidence="3 10" id="KW-0255">Endonuclease</keyword>
<dbReference type="PANTHER" id="PTHR34353:SF2">
    <property type="entry name" value="CRISPR-ASSOCIATED ENDONUCLEASE CAS1 1"/>
    <property type="match status" value="1"/>
</dbReference>
<feature type="binding site" evidence="10">
    <location>
        <position position="240"/>
    </location>
    <ligand>
        <name>Mn(2+)</name>
        <dbReference type="ChEBI" id="CHEBI:29035"/>
    </ligand>
</feature>
<dbReference type="GO" id="GO:0043571">
    <property type="term" value="P:maintenance of CRISPR repeat elements"/>
    <property type="evidence" value="ECO:0007669"/>
    <property type="project" value="UniProtKB-UniRule"/>
</dbReference>